<reference evidence="1 2" key="1">
    <citation type="submission" date="2024-09" db="EMBL/GenBank/DDBJ databases">
        <authorList>
            <person name="Sun Q."/>
            <person name="Mori K."/>
        </authorList>
    </citation>
    <scope>NUCLEOTIDE SEQUENCE [LARGE SCALE GENOMIC DNA]</scope>
    <source>
        <strain evidence="1 2">CECT 9424</strain>
    </source>
</reference>
<accession>A0ABV5I132</accession>
<keyword evidence="2" id="KW-1185">Reference proteome</keyword>
<gene>
    <name evidence="1" type="ORF">ACFFU4_11605</name>
</gene>
<dbReference type="EMBL" id="JBHMEC010000017">
    <property type="protein sequence ID" value="MFB9150394.1"/>
    <property type="molecule type" value="Genomic_DNA"/>
</dbReference>
<dbReference type="RefSeq" id="WP_377069934.1">
    <property type="nucleotide sequence ID" value="NZ_JBHMEC010000017.1"/>
</dbReference>
<sequence>MILKLTSATPRQSRLPRALPEIQTVDAARSHLGRSVIKKVLPCACGAQPERQERPRQFLERDPSKIVDRAEAALLEYIRPGKRDFDACTALVVWEHLLGAADGVPLIRDLMLELLRAGNRVEHRAYPG</sequence>
<protein>
    <submittedName>
        <fullName evidence="1">Uncharacterized protein</fullName>
    </submittedName>
</protein>
<comment type="caution">
    <text evidence="1">The sequence shown here is derived from an EMBL/GenBank/DDBJ whole genome shotgun (WGS) entry which is preliminary data.</text>
</comment>
<organism evidence="1 2">
    <name type="scientific">Roseovarius ramblicola</name>
    <dbReference type="NCBI Taxonomy" id="2022336"/>
    <lineage>
        <taxon>Bacteria</taxon>
        <taxon>Pseudomonadati</taxon>
        <taxon>Pseudomonadota</taxon>
        <taxon>Alphaproteobacteria</taxon>
        <taxon>Rhodobacterales</taxon>
        <taxon>Roseobacteraceae</taxon>
        <taxon>Roseovarius</taxon>
    </lineage>
</organism>
<evidence type="ECO:0000313" key="2">
    <source>
        <dbReference type="Proteomes" id="UP001589670"/>
    </source>
</evidence>
<dbReference type="Proteomes" id="UP001589670">
    <property type="component" value="Unassembled WGS sequence"/>
</dbReference>
<proteinExistence type="predicted"/>
<evidence type="ECO:0000313" key="1">
    <source>
        <dbReference type="EMBL" id="MFB9150394.1"/>
    </source>
</evidence>
<name>A0ABV5I132_9RHOB</name>